<dbReference type="PANTHER" id="PTHR43304:SF1">
    <property type="entry name" value="PAC DOMAIN-CONTAINING PROTEIN"/>
    <property type="match status" value="1"/>
</dbReference>
<dbReference type="InterPro" id="IPR029016">
    <property type="entry name" value="GAF-like_dom_sf"/>
</dbReference>
<dbReference type="Gene3D" id="3.30.565.10">
    <property type="entry name" value="Histidine kinase-like ATPase, C-terminal domain"/>
    <property type="match status" value="1"/>
</dbReference>
<dbReference type="InterPro" id="IPR000700">
    <property type="entry name" value="PAS-assoc_C"/>
</dbReference>
<dbReference type="Gene3D" id="3.30.450.20">
    <property type="entry name" value="PAS domain"/>
    <property type="match status" value="11"/>
</dbReference>
<dbReference type="GO" id="GO:0006355">
    <property type="term" value="P:regulation of DNA-templated transcription"/>
    <property type="evidence" value="ECO:0007669"/>
    <property type="project" value="InterPro"/>
</dbReference>
<dbReference type="InterPro" id="IPR003661">
    <property type="entry name" value="HisK_dim/P_dom"/>
</dbReference>
<dbReference type="Gene3D" id="1.10.287.130">
    <property type="match status" value="1"/>
</dbReference>
<dbReference type="InterPro" id="IPR035965">
    <property type="entry name" value="PAS-like_dom_sf"/>
</dbReference>
<comment type="catalytic activity">
    <reaction evidence="1">
        <text>ATP + protein L-histidine = ADP + protein N-phospho-L-histidine.</text>
        <dbReference type="EC" id="2.7.13.3"/>
    </reaction>
</comment>
<dbReference type="PRINTS" id="PR00344">
    <property type="entry name" value="BCTRLSENSOR"/>
</dbReference>
<dbReference type="Proteomes" id="UP000218263">
    <property type="component" value="Chromosome"/>
</dbReference>
<dbReference type="EMBL" id="AP017313">
    <property type="protein sequence ID" value="BAU54333.1"/>
    <property type="molecule type" value="Genomic_DNA"/>
</dbReference>
<keyword evidence="3" id="KW-0597">Phosphoprotein</keyword>
<dbReference type="Pfam" id="PF00989">
    <property type="entry name" value="PAS"/>
    <property type="match status" value="2"/>
</dbReference>
<dbReference type="SUPFAM" id="SSF47384">
    <property type="entry name" value="Homodimeric domain of signal transducing histidine kinase"/>
    <property type="match status" value="1"/>
</dbReference>
<evidence type="ECO:0000313" key="7">
    <source>
        <dbReference type="Proteomes" id="UP000218263"/>
    </source>
</evidence>
<dbReference type="SMART" id="SM00387">
    <property type="entry name" value="HATPase_c"/>
    <property type="match status" value="1"/>
</dbReference>
<evidence type="ECO:0000256" key="4">
    <source>
        <dbReference type="ARBA" id="ARBA00022679"/>
    </source>
</evidence>
<dbReference type="InterPro" id="IPR013767">
    <property type="entry name" value="PAS_fold"/>
</dbReference>
<evidence type="ECO:0000256" key="1">
    <source>
        <dbReference type="ARBA" id="ARBA00000085"/>
    </source>
</evidence>
<dbReference type="Pfam" id="PF13188">
    <property type="entry name" value="PAS_8"/>
    <property type="match status" value="1"/>
</dbReference>
<dbReference type="OrthoDB" id="9759607at2"/>
<dbReference type="GO" id="GO:0000155">
    <property type="term" value="F:phosphorelay sensor kinase activity"/>
    <property type="evidence" value="ECO:0007669"/>
    <property type="project" value="InterPro"/>
</dbReference>
<dbReference type="InterPro" id="IPR013655">
    <property type="entry name" value="PAS_fold_3"/>
</dbReference>
<dbReference type="CDD" id="cd00130">
    <property type="entry name" value="PAS"/>
    <property type="match status" value="8"/>
</dbReference>
<dbReference type="Pfam" id="PF08448">
    <property type="entry name" value="PAS_4"/>
    <property type="match status" value="1"/>
</dbReference>
<dbReference type="InterPro" id="IPR000014">
    <property type="entry name" value="PAS"/>
</dbReference>
<dbReference type="Gene3D" id="3.30.450.40">
    <property type="match status" value="1"/>
</dbReference>
<dbReference type="SUPFAM" id="SSF55785">
    <property type="entry name" value="PYP-like sensor domain (PAS domain)"/>
    <property type="match status" value="11"/>
</dbReference>
<dbReference type="Pfam" id="PF13426">
    <property type="entry name" value="PAS_9"/>
    <property type="match status" value="2"/>
</dbReference>
<evidence type="ECO:0000256" key="5">
    <source>
        <dbReference type="ARBA" id="ARBA00022777"/>
    </source>
</evidence>
<keyword evidence="4 6" id="KW-0808">Transferase</keyword>
<dbReference type="KEGG" id="mgot:MgSA37_02508"/>
<dbReference type="PROSITE" id="PS50112">
    <property type="entry name" value="PAS"/>
    <property type="match status" value="7"/>
</dbReference>
<dbReference type="Pfam" id="PF00512">
    <property type="entry name" value="HisKA"/>
    <property type="match status" value="1"/>
</dbReference>
<proteinExistence type="predicted"/>
<dbReference type="PANTHER" id="PTHR43304">
    <property type="entry name" value="PHYTOCHROME-LIKE PROTEIN CPH1"/>
    <property type="match status" value="1"/>
</dbReference>
<dbReference type="PROSITE" id="PS50113">
    <property type="entry name" value="PAC"/>
    <property type="match status" value="2"/>
</dbReference>
<keyword evidence="7" id="KW-1185">Reference proteome</keyword>
<dbReference type="NCBIfam" id="TIGR00229">
    <property type="entry name" value="sensory_box"/>
    <property type="match status" value="8"/>
</dbReference>
<dbReference type="Pfam" id="PF01590">
    <property type="entry name" value="GAF"/>
    <property type="match status" value="1"/>
</dbReference>
<dbReference type="Pfam" id="PF08447">
    <property type="entry name" value="PAS_3"/>
    <property type="match status" value="3"/>
</dbReference>
<dbReference type="PROSITE" id="PS50109">
    <property type="entry name" value="HIS_KIN"/>
    <property type="match status" value="1"/>
</dbReference>
<dbReference type="Pfam" id="PF02518">
    <property type="entry name" value="HATPase_c"/>
    <property type="match status" value="1"/>
</dbReference>
<accession>A0A0X8X397</accession>
<dbReference type="SMART" id="SM00086">
    <property type="entry name" value="PAC"/>
    <property type="match status" value="8"/>
</dbReference>
<dbReference type="SMART" id="SM00091">
    <property type="entry name" value="PAS"/>
    <property type="match status" value="10"/>
</dbReference>
<reference evidence="6 7" key="1">
    <citation type="submission" date="2015-12" db="EMBL/GenBank/DDBJ databases">
        <title>Genome sequence of Mucilaginibacter gotjawali.</title>
        <authorList>
            <person name="Lee J.S."/>
            <person name="Lee K.C."/>
            <person name="Kim K.K."/>
            <person name="Lee B.W."/>
        </authorList>
    </citation>
    <scope>NUCLEOTIDE SEQUENCE [LARGE SCALE GENOMIC DNA]</scope>
    <source>
        <strain evidence="6 7">SA3-7</strain>
    </source>
</reference>
<sequence>MIPYSDPDQNIDTGNDTNKSVKSYMRFRKLIENSYEGISLLDEDLNIIYRSPAAARIGGWENDTREKVPVFETVHPEEKEYFTALLAKVLLSDSVPISSKHRTKHIQGHYIWINIVFTNYLNDPDIRAIVVNWRDITKEKEAEDKLLASQKRFKALLENSIEGIILFDADRKPVYISPAFKNIMGYDETESYQLNTNKTVHPDDVEYVMAKFKDSLNAPGLPIKDIIYRILHKDGHWIYVNVTVTNFLNDPDINGIVYNYTDVSEGKKLQNEQIIVLKKLKERNQFIEKILQNLPVGIVVNRMDKQEVTFINQRFGEIFDYDVSNVEDYSGVFKNLYPDDNYRKEAGAKIFAALESGDPSQMEFKNIEIVTAKKNKKIIDFKMIPLYEQHLFITTIVDVTTQAMQEAELLRTKANQDAIINGTNDLVWSVDSDFKIIIANNRYREFVKANLGIDLKEGDDALMEGYGGEITQRWRVVCQRALKGERISFTDQMFDKRVNKLQYGLVSVNPMYNESGILFGVSCNIKNVTDETINLIDLQRTKDNLQKILESSLDMICTVSSDGYFLSVSPASKQILGYTPEEMIGKPVLGFIAHEDRAMTEKRIILLKEGKDLVNFENHYVRKDGSVVNLAWTSKWDPIEKIRFGSARDVTEKKKIEDELIESEKKYKSLFENNPLPLFFWDVDSRQILECNNAAIEKYGYTREEFYHLKTSDLRAKGDAPANGLQDNAMSAGALKFKRLRNHQTKNGTVIYAEITGQVLDYGGQKAVLSMINDVTETYYYNELDKLEKTVLEMNARSGRSLTNLLTIYLKGIEQLHPGLYCSILEKRGNQLFNKVSPGLPEEYTDFVNGIEVGEHMGVCGRAAFLKQIVVAPDLSAEQFSARYKAITKKHGLKACWSCPVLNSEGEVAATFACYYKQIKYPSELEQKTIQRAVNILQIILESYQHEQALKISNERYELATEATSDVIWDWDLETGGVIFSGNLDKLFGHKKINDANDLIQLGAHVHPDDRERVVIDLKRVKYGNITNWEEEYRFRRANGEYAYVLEKAVVMRDANGVGKRMVGAIQDITRQKLEERQLKLLESVVTNTTDSVIITEAEPVDLNGPRILYVNEAFTKMTGFTAAEVIGRQTSLLHGAKTNKQQLMRMEQTLKFREICEFTVINYKKNGEKFWINFSVIPVYDETGKLTHRVEIGRDISEKKNAELQDGLLAEIRHIFIHNQGLKDSMLKTLEMLVFYGNISLAEVWLIDEYKNKIFLEAQFFQNKKYKDFAQQTVKISGLARGEGLPGITWDTQTLQSWHHKKISTNVRRYKETADVGFKRVYSLPLFYNEKVIGTLALLMDKDELPAFGLTANFENFSKGFGAEIKRKQLEDELNQIFQFTPDVLCIANTDGYFLKVNPAMCAMLEYTEHDLLSWPLMETVHPLDREKVQTGICEVVETRVSSFVECRHVTRTGKLKWLAWTASQADEKGIIFCSAKDITGKKEVEELLEKANNLARIGAWEVDLINNIIHWSDITREIHETDALFEPDLESAALFYVEGYDRRKINEIMKAAVIQGKSADEELKITTAKGKRKWVRVIIEAEFSGGVCTRLYGSFQDIDDRKKAEIAAKLALEERNTILESIGDAFFAVNKNWMVTYWNNTAEKVLGKSKKETLNMDLWEVFADSIDSISYKMYHEAIETNRPVHFEDYYSPLLKWYEISAYPSIAGLSVYFKDITERKLAEQSILELNENLKTQARELSVSNAELEQFAYVASHDLQEPLRMVTSFLTQLEKKYGDVIDDKGKRYINFAVDGAKRMRQIILDLLEFSRVGNTEDDLEEIDLDKFITDMKILFKRQIQEEKATIVFNNLPAIEFFKTPLRQVLQNLIGNSLKYHKKDVSPIIHISCEEFPTLWKFSVKDNGIGISQDYFEKIFIIFQRLHNREEYSGTGMGLAIAKKIVESAGGKIWLTSVLDQGSTFNFTILKRSKI</sequence>
<dbReference type="InterPro" id="IPR004358">
    <property type="entry name" value="Sig_transdc_His_kin-like_C"/>
</dbReference>
<evidence type="ECO:0000313" key="6">
    <source>
        <dbReference type="EMBL" id="BAU54333.1"/>
    </source>
</evidence>
<dbReference type="InterPro" id="IPR052162">
    <property type="entry name" value="Sensor_kinase/Photoreceptor"/>
</dbReference>
<dbReference type="InterPro" id="IPR005467">
    <property type="entry name" value="His_kinase_dom"/>
</dbReference>
<dbReference type="InterPro" id="IPR036097">
    <property type="entry name" value="HisK_dim/P_sf"/>
</dbReference>
<dbReference type="RefSeq" id="WP_096352239.1">
    <property type="nucleotide sequence ID" value="NZ_AP017313.1"/>
</dbReference>
<dbReference type="SMART" id="SM00388">
    <property type="entry name" value="HisKA"/>
    <property type="match status" value="1"/>
</dbReference>
<dbReference type="InterPro" id="IPR036890">
    <property type="entry name" value="HATPase_C_sf"/>
</dbReference>
<dbReference type="SUPFAM" id="SSF55874">
    <property type="entry name" value="ATPase domain of HSP90 chaperone/DNA topoisomerase II/histidine kinase"/>
    <property type="match status" value="1"/>
</dbReference>
<dbReference type="InterPro" id="IPR001610">
    <property type="entry name" value="PAC"/>
</dbReference>
<dbReference type="FunFam" id="3.30.565.10:FF:000006">
    <property type="entry name" value="Sensor histidine kinase WalK"/>
    <property type="match status" value="1"/>
</dbReference>
<dbReference type="InterPro" id="IPR003018">
    <property type="entry name" value="GAF"/>
</dbReference>
<dbReference type="InterPro" id="IPR003594">
    <property type="entry name" value="HATPase_dom"/>
</dbReference>
<dbReference type="InterPro" id="IPR013656">
    <property type="entry name" value="PAS_4"/>
</dbReference>
<organism evidence="6 7">
    <name type="scientific">Mucilaginibacter gotjawali</name>
    <dbReference type="NCBI Taxonomy" id="1550579"/>
    <lineage>
        <taxon>Bacteria</taxon>
        <taxon>Pseudomonadati</taxon>
        <taxon>Bacteroidota</taxon>
        <taxon>Sphingobacteriia</taxon>
        <taxon>Sphingobacteriales</taxon>
        <taxon>Sphingobacteriaceae</taxon>
        <taxon>Mucilaginibacter</taxon>
    </lineage>
</organism>
<evidence type="ECO:0000256" key="2">
    <source>
        <dbReference type="ARBA" id="ARBA00012438"/>
    </source>
</evidence>
<dbReference type="CDD" id="cd00082">
    <property type="entry name" value="HisKA"/>
    <property type="match status" value="1"/>
</dbReference>
<name>A0A0X8X397_9SPHI</name>
<gene>
    <name evidence="6" type="primary">cph1_4</name>
    <name evidence="6" type="ORF">MgSA37_02508</name>
</gene>
<keyword evidence="5" id="KW-0418">Kinase</keyword>
<evidence type="ECO:0000256" key="3">
    <source>
        <dbReference type="ARBA" id="ARBA00022553"/>
    </source>
</evidence>
<dbReference type="EC" id="2.7.13.3" evidence="2"/>
<dbReference type="SUPFAM" id="SSF55781">
    <property type="entry name" value="GAF domain-like"/>
    <property type="match status" value="2"/>
</dbReference>
<protein>
    <recommendedName>
        <fullName evidence="2">histidine kinase</fullName>
        <ecNumber evidence="2">2.7.13.3</ecNumber>
    </recommendedName>
</protein>